<feature type="compositionally biased region" description="Polar residues" evidence="1">
    <location>
        <begin position="109"/>
        <end position="124"/>
    </location>
</feature>
<dbReference type="Pfam" id="PF15501">
    <property type="entry name" value="MDM1"/>
    <property type="match status" value="1"/>
</dbReference>
<feature type="compositionally biased region" description="Polar residues" evidence="1">
    <location>
        <begin position="90"/>
        <end position="100"/>
    </location>
</feature>
<sequence>MVRIERGIIGFKHQNIFDMHKQPEVSRLPQDDFFIIGPSDTRLAQSIAYPNRLKYCSRSTSPGPVRFRQDQKRAVKINTKEAQRKPENMAISNSNGTRSLSIHDVMPSASKTTDTNPEKTSQTDAPRKALEAEIQRIRSDLERRKRRLRESHAGPRNNKENETGKPPTQLTEPAPARRVEVALPTNKASGTPFAPRVEAQHPRVTIVQPERRQRSASPIARSHQTEYQRAYRAPEMLRPNKPALPKGSRVIARAQTESNIPVKYESEYQREYKPFKYVSVEKLKTTSLEEPKGEHIVPIPRPRSAINPSVTAPNQNTVEAYRNLRSLTPPADRAQLRQSRKRRYKTEYVAKFKNFSQPPSRDNSPSHAFMKTTLMKWYQEWSQTRQQAGRYRERDRGSHFAPNHLGQLDSAWVDCWDPPSTPSHEDREKMRAQLARPAAGKPSLLNGDCQPKSGSWTIDTRREAMYDSHHVAEVLETQEPWDDSSSESDTVHDLISNSQQTEPNQPNLTREAEKQNRPKKERLSSMFPQGQIIRGLRSNSPEKQIHSISRNPVSATNFSSQDGDIYSQSTTDENGYCVHATNQGINECANKHLVPTSMDTDPTVSFSTPSPLSVRSMLSSASVASETLERAKRHRDRMLHDYDSGVQYKYSPSAYSGPLYQSEN</sequence>
<comment type="caution">
    <text evidence="2">The sequence shown here is derived from an EMBL/GenBank/DDBJ whole genome shotgun (WGS) entry which is preliminary data.</text>
</comment>
<dbReference type="OrthoDB" id="9999940at2759"/>
<dbReference type="GO" id="GO:0046600">
    <property type="term" value="P:negative regulation of centriole replication"/>
    <property type="evidence" value="ECO:0007669"/>
    <property type="project" value="InterPro"/>
</dbReference>
<evidence type="ECO:0000256" key="1">
    <source>
        <dbReference type="SAM" id="MobiDB-lite"/>
    </source>
</evidence>
<feature type="region of interest" description="Disordered" evidence="1">
    <location>
        <begin position="209"/>
        <end position="228"/>
    </location>
</feature>
<feature type="region of interest" description="Disordered" evidence="1">
    <location>
        <begin position="477"/>
        <end position="528"/>
    </location>
</feature>
<feature type="compositionally biased region" description="Basic and acidic residues" evidence="1">
    <location>
        <begin position="77"/>
        <end position="87"/>
    </location>
</feature>
<feature type="compositionally biased region" description="Basic and acidic residues" evidence="1">
    <location>
        <begin position="125"/>
        <end position="143"/>
    </location>
</feature>
<feature type="compositionally biased region" description="Basic and acidic residues" evidence="1">
    <location>
        <begin position="150"/>
        <end position="163"/>
    </location>
</feature>
<proteinExistence type="predicted"/>
<keyword evidence="3" id="KW-1185">Reference proteome</keyword>
<reference evidence="2" key="1">
    <citation type="submission" date="2019-05" db="EMBL/GenBank/DDBJ databases">
        <title>Annotation for the trematode Fasciolopsis buski.</title>
        <authorList>
            <person name="Choi Y.-J."/>
        </authorList>
    </citation>
    <scope>NUCLEOTIDE SEQUENCE</scope>
    <source>
        <strain evidence="2">HT</strain>
        <tissue evidence="2">Whole worm</tissue>
    </source>
</reference>
<feature type="compositionally biased region" description="Polar residues" evidence="1">
    <location>
        <begin position="495"/>
        <end position="508"/>
    </location>
</feature>
<accession>A0A8E0RX52</accession>
<feature type="region of interest" description="Disordered" evidence="1">
    <location>
        <begin position="77"/>
        <end position="177"/>
    </location>
</feature>
<evidence type="ECO:0008006" key="4">
    <source>
        <dbReference type="Google" id="ProtNLM"/>
    </source>
</evidence>
<dbReference type="InterPro" id="IPR029136">
    <property type="entry name" value="MDM1"/>
</dbReference>
<dbReference type="GO" id="GO:0008017">
    <property type="term" value="F:microtubule binding"/>
    <property type="evidence" value="ECO:0007669"/>
    <property type="project" value="InterPro"/>
</dbReference>
<dbReference type="EMBL" id="LUCM01006955">
    <property type="protein sequence ID" value="KAA0190539.1"/>
    <property type="molecule type" value="Genomic_DNA"/>
</dbReference>
<evidence type="ECO:0000313" key="2">
    <source>
        <dbReference type="EMBL" id="KAA0190539.1"/>
    </source>
</evidence>
<dbReference type="Proteomes" id="UP000728185">
    <property type="component" value="Unassembled WGS sequence"/>
</dbReference>
<dbReference type="AlphaFoldDB" id="A0A8E0RX52"/>
<gene>
    <name evidence="2" type="ORF">FBUS_09952</name>
</gene>
<feature type="region of interest" description="Disordered" evidence="1">
    <location>
        <begin position="625"/>
        <end position="664"/>
    </location>
</feature>
<feature type="compositionally biased region" description="Basic and acidic residues" evidence="1">
    <location>
        <begin position="510"/>
        <end position="523"/>
    </location>
</feature>
<protein>
    <recommendedName>
        <fullName evidence="4">Nuclear protein MDM1</fullName>
    </recommendedName>
</protein>
<evidence type="ECO:0000313" key="3">
    <source>
        <dbReference type="Proteomes" id="UP000728185"/>
    </source>
</evidence>
<organism evidence="2 3">
    <name type="scientific">Fasciolopsis buskii</name>
    <dbReference type="NCBI Taxonomy" id="27845"/>
    <lineage>
        <taxon>Eukaryota</taxon>
        <taxon>Metazoa</taxon>
        <taxon>Spiralia</taxon>
        <taxon>Lophotrochozoa</taxon>
        <taxon>Platyhelminthes</taxon>
        <taxon>Trematoda</taxon>
        <taxon>Digenea</taxon>
        <taxon>Plagiorchiida</taxon>
        <taxon>Echinostomata</taxon>
        <taxon>Echinostomatoidea</taxon>
        <taxon>Fasciolidae</taxon>
        <taxon>Fasciolopsis</taxon>
    </lineage>
</organism>
<name>A0A8E0RX52_9TREM</name>